<dbReference type="PANTHER" id="PTHR46844:SF1">
    <property type="entry name" value="SLR5058 PROTEIN"/>
    <property type="match status" value="1"/>
</dbReference>
<dbReference type="InterPro" id="IPR010982">
    <property type="entry name" value="Lambda_DNA-bd_dom_sf"/>
</dbReference>
<proteinExistence type="predicted"/>
<evidence type="ECO:0000259" key="1">
    <source>
        <dbReference type="PROSITE" id="PS50837"/>
    </source>
</evidence>
<dbReference type="PROSITE" id="PS50837">
    <property type="entry name" value="NACHT"/>
    <property type="match status" value="1"/>
</dbReference>
<dbReference type="Proteomes" id="UP000715781">
    <property type="component" value="Unassembled WGS sequence"/>
</dbReference>
<organism evidence="2 3">
    <name type="scientific">Mojavia pulchra JT2-VF2</name>
    <dbReference type="NCBI Taxonomy" id="287848"/>
    <lineage>
        <taxon>Bacteria</taxon>
        <taxon>Bacillati</taxon>
        <taxon>Cyanobacteriota</taxon>
        <taxon>Cyanophyceae</taxon>
        <taxon>Nostocales</taxon>
        <taxon>Nostocaceae</taxon>
    </lineage>
</organism>
<reference evidence="2" key="1">
    <citation type="submission" date="2021-05" db="EMBL/GenBank/DDBJ databases">
        <authorList>
            <person name="Pietrasiak N."/>
            <person name="Ward R."/>
            <person name="Stajich J.E."/>
            <person name="Kurbessoian T."/>
        </authorList>
    </citation>
    <scope>NUCLEOTIDE SEQUENCE</scope>
    <source>
        <strain evidence="2">JT2-VF2</strain>
    </source>
</reference>
<accession>A0A951UJN5</accession>
<dbReference type="SUPFAM" id="SSF47413">
    <property type="entry name" value="lambda repressor-like DNA-binding domains"/>
    <property type="match status" value="1"/>
</dbReference>
<name>A0A951UJN5_9NOST</name>
<dbReference type="AlphaFoldDB" id="A0A951UJN5"/>
<protein>
    <submittedName>
        <fullName evidence="2">NACHT domain-containing protein</fullName>
    </submittedName>
</protein>
<dbReference type="EMBL" id="JAHHHN010000038">
    <property type="protein sequence ID" value="MBW4565459.1"/>
    <property type="molecule type" value="Genomic_DNA"/>
</dbReference>
<dbReference type="Pfam" id="PF05729">
    <property type="entry name" value="NACHT"/>
    <property type="match status" value="1"/>
</dbReference>
<comment type="caution">
    <text evidence="2">The sequence shown here is derived from an EMBL/GenBank/DDBJ whole genome shotgun (WGS) entry which is preliminary data.</text>
</comment>
<evidence type="ECO:0000313" key="3">
    <source>
        <dbReference type="Proteomes" id="UP000715781"/>
    </source>
</evidence>
<dbReference type="Gene3D" id="3.40.50.300">
    <property type="entry name" value="P-loop containing nucleotide triphosphate hydrolases"/>
    <property type="match status" value="1"/>
</dbReference>
<dbReference type="InterPro" id="IPR007111">
    <property type="entry name" value="NACHT_NTPase"/>
</dbReference>
<dbReference type="PANTHER" id="PTHR46844">
    <property type="entry name" value="SLR5058 PROTEIN"/>
    <property type="match status" value="1"/>
</dbReference>
<reference evidence="2" key="2">
    <citation type="journal article" date="2022" name="Microbiol. Resour. Announc.">
        <title>Metagenome Sequencing to Explore Phylogenomics of Terrestrial Cyanobacteria.</title>
        <authorList>
            <person name="Ward R.D."/>
            <person name="Stajich J.E."/>
            <person name="Johansen J.R."/>
            <person name="Huntemann M."/>
            <person name="Clum A."/>
            <person name="Foster B."/>
            <person name="Foster B."/>
            <person name="Roux S."/>
            <person name="Palaniappan K."/>
            <person name="Varghese N."/>
            <person name="Mukherjee S."/>
            <person name="Reddy T.B.K."/>
            <person name="Daum C."/>
            <person name="Copeland A."/>
            <person name="Chen I.A."/>
            <person name="Ivanova N.N."/>
            <person name="Kyrpides N.C."/>
            <person name="Shapiro N."/>
            <person name="Eloe-Fadrosh E.A."/>
            <person name="Pietrasiak N."/>
        </authorList>
    </citation>
    <scope>NUCLEOTIDE SEQUENCE</scope>
    <source>
        <strain evidence="2">JT2-VF2</strain>
    </source>
</reference>
<gene>
    <name evidence="2" type="ORF">KME32_31115</name>
</gene>
<dbReference type="InterPro" id="IPR027417">
    <property type="entry name" value="P-loop_NTPase"/>
</dbReference>
<sequence>MTRRSLQASAEGVSKAEAALIRNSLTQQGLAGELGISRQPVTKFFQGKPVDRYIFVTICEKLNLNWEEIITASSFPHVEEAAKVCEIKSLVQIAREKIHESIQRRCGVMRVLDMEQPMRLDAIYTDVNFLERVARNRRLDIEEMSRNFDAEHSNPFDLGILQQKRLPALEIVERYDKLIILGKPGTGKTTFLKWLAIECNLSEFQGDRLWRCAPRNRVPIFISLKDFAETRGQPSLLEYITQQFEDCGFDVPNAAETILMRGQAIILLDGLDEVQEAEFDRVLQDIRKVATRFYSCFIVITCRVAAINYIFEQFTEVEIADFAYQQIADFATKWFQVNELMTAERFLHKLQENQPLQELANNPLLLTLLCLIFEQRGDFPAQQSEIYQEALHIFLKKWDAQRHIERFQIYKQISPKQEELLSQIAYTTKEQNKYFFKQEVIEQEISGYICDLAHANTALELLQLDSKAILKSIEAQYGLLVERARGIYSFSHITFQEYLAGKHTKQSMH</sequence>
<dbReference type="GO" id="GO:0003677">
    <property type="term" value="F:DNA binding"/>
    <property type="evidence" value="ECO:0007669"/>
    <property type="project" value="InterPro"/>
</dbReference>
<dbReference type="SUPFAM" id="SSF52540">
    <property type="entry name" value="P-loop containing nucleoside triphosphate hydrolases"/>
    <property type="match status" value="1"/>
</dbReference>
<feature type="domain" description="NACHT" evidence="1">
    <location>
        <begin position="176"/>
        <end position="274"/>
    </location>
</feature>
<evidence type="ECO:0000313" key="2">
    <source>
        <dbReference type="EMBL" id="MBW4565459.1"/>
    </source>
</evidence>